<dbReference type="InterPro" id="IPR052523">
    <property type="entry name" value="Trichothecene_AcTrans"/>
</dbReference>
<proteinExistence type="predicted"/>
<dbReference type="OrthoDB" id="4738875at2759"/>
<dbReference type="Pfam" id="PF00583">
    <property type="entry name" value="Acetyltransf_1"/>
    <property type="match status" value="1"/>
</dbReference>
<gene>
    <name evidence="3" type="ORF">FBEOM_10643</name>
</gene>
<organism evidence="3 4">
    <name type="scientific">Fusarium beomiforme</name>
    <dbReference type="NCBI Taxonomy" id="44412"/>
    <lineage>
        <taxon>Eukaryota</taxon>
        <taxon>Fungi</taxon>
        <taxon>Dikarya</taxon>
        <taxon>Ascomycota</taxon>
        <taxon>Pezizomycotina</taxon>
        <taxon>Sordariomycetes</taxon>
        <taxon>Hypocreomycetidae</taxon>
        <taxon>Hypocreales</taxon>
        <taxon>Nectriaceae</taxon>
        <taxon>Fusarium</taxon>
        <taxon>Fusarium burgessii species complex</taxon>
    </lineage>
</organism>
<protein>
    <submittedName>
        <fullName evidence="3">Gnat family protein</fullName>
    </submittedName>
</protein>
<dbReference type="AlphaFoldDB" id="A0A9P5ABC4"/>
<dbReference type="CDD" id="cd04301">
    <property type="entry name" value="NAT_SF"/>
    <property type="match status" value="1"/>
</dbReference>
<sequence>MGVRVATQQDIPALKEIILSGLSNDSVWLYCYPSAGRSEAASNHVEAVLKRIIDDNGKNWHCYVVDAPKTHDPVSLAIIQSLHANEDDGKGVTEQIQRGEYCTYIHFSPRFSASNFANFIFSLPAVFGLADDTSNGESKTAKRLAALQSGITQTQQTYLARHDQVMFLHAVITHPHHKRQGYAKTLSKQTLQVARQRGAVVAALASPFSGYVFYSGTSFSNCGRTKVETDNDIENLELQIMVCAPPKPLEQRRSSIMDFWGSKKSSPANSRRESYDQGANATGERRGSFLDMFSFGPKTPAVDDTRRKSHA</sequence>
<dbReference type="Gene3D" id="3.40.630.30">
    <property type="match status" value="1"/>
</dbReference>
<feature type="domain" description="N-acetyltransferase" evidence="2">
    <location>
        <begin position="163"/>
        <end position="200"/>
    </location>
</feature>
<dbReference type="PANTHER" id="PTHR42791">
    <property type="entry name" value="GNAT FAMILY ACETYLTRANSFERASE"/>
    <property type="match status" value="1"/>
</dbReference>
<evidence type="ECO:0000256" key="1">
    <source>
        <dbReference type="SAM" id="MobiDB-lite"/>
    </source>
</evidence>
<evidence type="ECO:0000313" key="4">
    <source>
        <dbReference type="Proteomes" id="UP000730481"/>
    </source>
</evidence>
<comment type="caution">
    <text evidence="3">The sequence shown here is derived from an EMBL/GenBank/DDBJ whole genome shotgun (WGS) entry which is preliminary data.</text>
</comment>
<dbReference type="EMBL" id="PVQB02000555">
    <property type="protein sequence ID" value="KAF4335508.1"/>
    <property type="molecule type" value="Genomic_DNA"/>
</dbReference>
<evidence type="ECO:0000313" key="3">
    <source>
        <dbReference type="EMBL" id="KAF4335508.1"/>
    </source>
</evidence>
<dbReference type="InterPro" id="IPR016181">
    <property type="entry name" value="Acyl_CoA_acyltransferase"/>
</dbReference>
<reference evidence="3" key="2">
    <citation type="submission" date="2020-02" db="EMBL/GenBank/DDBJ databases">
        <title>Identification and distribution of gene clusters putatively required for synthesis of sphingolipid metabolism inhibitors in phylogenetically diverse species of the filamentous fungus Fusarium.</title>
        <authorList>
            <person name="Kim H.-S."/>
            <person name="Busman M."/>
            <person name="Brown D.W."/>
            <person name="Divon H."/>
            <person name="Uhlig S."/>
            <person name="Proctor R.H."/>
        </authorList>
    </citation>
    <scope>NUCLEOTIDE SEQUENCE</scope>
    <source>
        <strain evidence="3">NRRL 25174</strain>
    </source>
</reference>
<feature type="region of interest" description="Disordered" evidence="1">
    <location>
        <begin position="260"/>
        <end position="311"/>
    </location>
</feature>
<evidence type="ECO:0000259" key="2">
    <source>
        <dbReference type="Pfam" id="PF00583"/>
    </source>
</evidence>
<dbReference type="PANTHER" id="PTHR42791:SF2">
    <property type="entry name" value="N-ACETYLTRANSFERASE DOMAIN-CONTAINING PROTEIN"/>
    <property type="match status" value="1"/>
</dbReference>
<name>A0A9P5ABC4_9HYPO</name>
<dbReference type="Proteomes" id="UP000730481">
    <property type="component" value="Unassembled WGS sequence"/>
</dbReference>
<feature type="compositionally biased region" description="Basic and acidic residues" evidence="1">
    <location>
        <begin position="301"/>
        <end position="311"/>
    </location>
</feature>
<dbReference type="GO" id="GO:0016747">
    <property type="term" value="F:acyltransferase activity, transferring groups other than amino-acyl groups"/>
    <property type="evidence" value="ECO:0007669"/>
    <property type="project" value="InterPro"/>
</dbReference>
<dbReference type="InterPro" id="IPR000182">
    <property type="entry name" value="GNAT_dom"/>
</dbReference>
<reference evidence="3" key="1">
    <citation type="journal article" date="2017" name="Mycologia">
        <title>Fusarium algeriense, sp. nov., a novel toxigenic crown rot pathogen of durum wheat from Algeria is nested in the Fusarium burgessii species complex.</title>
        <authorList>
            <person name="Laraba I."/>
            <person name="Keddad A."/>
            <person name="Boureghda H."/>
            <person name="Abdallah N."/>
            <person name="Vaughan M.M."/>
            <person name="Proctor R.H."/>
            <person name="Busman M."/>
            <person name="O'Donnell K."/>
        </authorList>
    </citation>
    <scope>NUCLEOTIDE SEQUENCE</scope>
    <source>
        <strain evidence="3">NRRL 25174</strain>
    </source>
</reference>
<keyword evidence="4" id="KW-1185">Reference proteome</keyword>
<accession>A0A9P5ABC4</accession>
<dbReference type="SUPFAM" id="SSF55729">
    <property type="entry name" value="Acyl-CoA N-acyltransferases (Nat)"/>
    <property type="match status" value="1"/>
</dbReference>